<comment type="caution">
    <text evidence="1">The sequence shown here is derived from an EMBL/GenBank/DDBJ whole genome shotgun (WGS) entry which is preliminary data.</text>
</comment>
<evidence type="ECO:0000313" key="2">
    <source>
        <dbReference type="Proteomes" id="UP001152599"/>
    </source>
</evidence>
<evidence type="ECO:0000313" key="1">
    <source>
        <dbReference type="EMBL" id="MDG4946378.1"/>
    </source>
</evidence>
<dbReference type="Proteomes" id="UP001152599">
    <property type="component" value="Unassembled WGS sequence"/>
</dbReference>
<reference evidence="1" key="1">
    <citation type="submission" date="2022-07" db="EMBL/GenBank/DDBJ databases">
        <title>Description and genome-wide analysis of Profundicola chukchiensis gen. nov., sp. nov., marine bacteria isolated from bottom sediments of the Chukchi Sea.</title>
        <authorList>
            <person name="Romanenko L."/>
            <person name="Otstavnykh N."/>
            <person name="Kurilenko V."/>
            <person name="Eremeev V."/>
            <person name="Velansky P."/>
            <person name="Mikhailov V."/>
            <person name="Isaeva M."/>
        </authorList>
    </citation>
    <scope>NUCLEOTIDE SEQUENCE</scope>
    <source>
        <strain evidence="1">KMM 9713</strain>
    </source>
</reference>
<proteinExistence type="predicted"/>
<name>A0A9X4RUQ8_9FLAO</name>
<dbReference type="EMBL" id="JANCMU010000004">
    <property type="protein sequence ID" value="MDG4946378.1"/>
    <property type="molecule type" value="Genomic_DNA"/>
</dbReference>
<gene>
    <name evidence="1" type="ORF">NMK71_08125</name>
</gene>
<accession>A0A9X4RUQ8</accession>
<dbReference type="RefSeq" id="WP_304420786.1">
    <property type="nucleotide sequence ID" value="NZ_JANCMU010000004.1"/>
</dbReference>
<dbReference type="AlphaFoldDB" id="A0A9X4RUQ8"/>
<organism evidence="1 2">
    <name type="scientific">Profundicola chukchiensis</name>
    <dbReference type="NCBI Taxonomy" id="2961959"/>
    <lineage>
        <taxon>Bacteria</taxon>
        <taxon>Pseudomonadati</taxon>
        <taxon>Bacteroidota</taxon>
        <taxon>Flavobacteriia</taxon>
        <taxon>Flavobacteriales</taxon>
        <taxon>Weeksellaceae</taxon>
        <taxon>Profundicola</taxon>
    </lineage>
</organism>
<protein>
    <submittedName>
        <fullName evidence="1">Uncharacterized protein</fullName>
    </submittedName>
</protein>
<keyword evidence="2" id="KW-1185">Reference proteome</keyword>
<sequence length="313" mass="36692">MNCEQKPREASFYYWRSSLELDQTEKEFLDESNGTYLFVRFFDVDKINGRFEPQGIITKKESFSTDKEIVPVIFITNRTWFDITSKDLDFLVEKIAESIYSRADELDLSLANEIQIDSDWTPSTKQDYFEFLRRLKTQTQKEITSTLRLHQLRDLENNGVPPINKAYLMCYATSSPLEDTEVNSILNYELLQSYLSSVEDYPLELDYVLPIYSWGIVTNQLGKKRLINGLSTQVLDTTAGIAKIAENQYEIEKDGFYFNQFLNTGFKIKIEEIPNELIEKSINLIDQKTQSKAHILWYHLDSRFLKNRKILQL</sequence>